<evidence type="ECO:0000313" key="4">
    <source>
        <dbReference type="Proteomes" id="UP000243686"/>
    </source>
</evidence>
<feature type="compositionally biased region" description="Basic and acidic residues" evidence="1">
    <location>
        <begin position="1183"/>
        <end position="1192"/>
    </location>
</feature>
<feature type="compositionally biased region" description="Polar residues" evidence="1">
    <location>
        <begin position="923"/>
        <end position="935"/>
    </location>
</feature>
<sequence length="1604" mass="178555">MEEIRSAYYTQSKRFHPDRAHASKSEEASAESFQKVSAAYSLLIDPESRRLYDRIQERQRGLRNRFYFTLSQMERHQGKTVSGGSMIEKDPKRECTYTVTSQGKLSSQKHADRRCISSLQGQPNRAFLLRTLACRNLHHDTHVDKTYVSSRPGRMPPTIYTTSPYGHTGRPEAFEANLRPKSSARSHTELEQRQQAPPLCPSKSAPPIATSDSLLLQIPKPQYLAAERTEKEAQTSPKSESAQKGNAGVENSNKVTVNECVDGYRVNNEESSDAGQLRLFDNTTLNEKTPVPYIGPAVEDDKAFTGTFSSYVRHSKDSDNDRNKLELSPKTIALSRDAHGDRIPSRACVRWANEQKTASGKCEKVLPKVYDSSGFRGDRREVNSGLYRYRGDVDTYNRDPLRKILKQHDFRGSNEVRCRSTKTRQSGLIQRIIRCITGETTRERNPVEVSQSSTEPISQKEWPPGSLSQTTDTDCDSNQNKTDETDNTVRDTLETFSRVRVPADNKRDHNVIRARFYSNQKQINAIKTRLVTLSRQQLTGAKNAKEEFCQIHESLTALAKKIELMSTTLAEQNTMVQELNKVVQDLPSKITPITRHPSSITRPQFGARKPSSDQHLGVRTKNYSGIQVRSRSVARCDQINATSSGERQEKHPSFMRRSSSTNLPTPGKVFRLAEEPDASRRACSVAKHEDDMLIFDAAPRQSSDVSSPTNEDLPRPVSQIGRQSSTSKLLKKIKSPRKFTPNEQDVNQKAQPSKPISEVEESVFDINPTDLVSSSPSSRCSSPPTLPTMIEGPNSKSINEPPQGLQRYYRIAYVDSESATQSRVGHKLAATAPTGSRSTEFGTGGIKSPDAPKATEILIPRNFVNPNHAKETISNLSKEQPVKERLTVNPGSRLNYSGRSVCRKSHNGNASGDAYSLRKKKSLNQVPTNSHNGTPHTVVGGSGDASMENTRYQHRSNRTTTRKLSPVLNNSTITANSKRVWRSDSTARPNCSNKNICSSISEQSNLPETQIQWTQFGTQQIYPSANSSGHFGLRCSSYENHNVGFSKKSPADAAGKTVHRWPSRIGDSNNNCAESSDLGPTYLADGTSSKCTNNSQKNDRQRLDIERRKQADTFHFLMAPLPDHCKAAQLSAGQIKPTVYALPEPDNVPTTSYTTQKLQAGRDARRTEAEKKWCEELKKLGVRKSEQEREAPAGEIPSNFGDQKFQELDERSDTKDPDGAKEETCKVATMSVDYKERRRERLESKVQEDLKAILAMTEHAVAERRTWSSKYGLQEAKRDEKRVESSSKIEATASQEVSTSDQPPSLSISTAGTVTPNGEDKAIEVDAYSFMPSSKLEEKTTKQAIPSVSVNIKENSSEDTVPPFTYPFVQPCNTEPYPFSHYIPLSHTISMSSKASRDPHHHCVPFACAPRCCCFNQINPVFYSPNQPCCCDRIKVQHTCEKCGARSLSRRQRSPYSSSSSSENSESNDSSCSSSETSSVSSSSSTSSSSYSGSATPKLRRPCASYLPHPTCAREDSITMYQTAQNSHHTSTHHVGSALSNPVTVYGEHGRICTHGSYEQLVFAHPVTQGVSINQECSQKNAWTTHGRTTLFRRCNASTRYPTR</sequence>
<feature type="domain" description="J" evidence="2">
    <location>
        <begin position="1"/>
        <end position="56"/>
    </location>
</feature>
<keyword evidence="4" id="KW-1185">Reference proteome</keyword>
<dbReference type="InterPro" id="IPR018253">
    <property type="entry name" value="DnaJ_domain_CS"/>
</dbReference>
<dbReference type="Gene3D" id="1.10.287.110">
    <property type="entry name" value="DnaJ domain"/>
    <property type="match status" value="1"/>
</dbReference>
<dbReference type="CDD" id="cd06257">
    <property type="entry name" value="DnaJ"/>
    <property type="match status" value="1"/>
</dbReference>
<organism evidence="3 4">
    <name type="scientific">Opisthorchis viverrini</name>
    <name type="common">Southeast Asian liver fluke</name>
    <dbReference type="NCBI Taxonomy" id="6198"/>
    <lineage>
        <taxon>Eukaryota</taxon>
        <taxon>Metazoa</taxon>
        <taxon>Spiralia</taxon>
        <taxon>Lophotrochozoa</taxon>
        <taxon>Platyhelminthes</taxon>
        <taxon>Trematoda</taxon>
        <taxon>Digenea</taxon>
        <taxon>Opisthorchiida</taxon>
        <taxon>Opisthorchiata</taxon>
        <taxon>Opisthorchiidae</taxon>
        <taxon>Opisthorchis</taxon>
    </lineage>
</organism>
<dbReference type="SUPFAM" id="SSF46565">
    <property type="entry name" value="Chaperone J-domain"/>
    <property type="match status" value="1"/>
</dbReference>
<feature type="compositionally biased region" description="Low complexity" evidence="1">
    <location>
        <begin position="773"/>
        <end position="783"/>
    </location>
</feature>
<proteinExistence type="predicted"/>
<feature type="compositionally biased region" description="Basic and acidic residues" evidence="1">
    <location>
        <begin position="1275"/>
        <end position="1287"/>
    </location>
</feature>
<reference evidence="3 4" key="1">
    <citation type="submission" date="2015-03" db="EMBL/GenBank/DDBJ databases">
        <title>Draft genome of the nematode, Opisthorchis viverrini.</title>
        <authorList>
            <person name="Mitreva M."/>
        </authorList>
    </citation>
    <scope>NUCLEOTIDE SEQUENCE [LARGE SCALE GENOMIC DNA]</scope>
    <source>
        <strain evidence="3">Khon Kaen</strain>
    </source>
</reference>
<feature type="compositionally biased region" description="Polar residues" evidence="1">
    <location>
        <begin position="1288"/>
        <end position="1316"/>
    </location>
</feature>
<dbReference type="SMART" id="SM00271">
    <property type="entry name" value="DnaJ"/>
    <property type="match status" value="1"/>
</dbReference>
<feature type="region of interest" description="Disordered" evidence="1">
    <location>
        <begin position="1183"/>
        <end position="1225"/>
    </location>
</feature>
<protein>
    <submittedName>
        <fullName evidence="3">DnaJ domain protein</fullName>
    </submittedName>
</protein>
<feature type="region of interest" description="Disordered" evidence="1">
    <location>
        <begin position="1"/>
        <end position="31"/>
    </location>
</feature>
<feature type="compositionally biased region" description="Polar residues" evidence="1">
    <location>
        <begin position="621"/>
        <end position="630"/>
    </location>
</feature>
<feature type="region of interest" description="Disordered" evidence="1">
    <location>
        <begin position="593"/>
        <end position="668"/>
    </location>
</feature>
<feature type="region of interest" description="Disordered" evidence="1">
    <location>
        <begin position="1272"/>
        <end position="1318"/>
    </location>
</feature>
<feature type="region of interest" description="Disordered" evidence="1">
    <location>
        <begin position="825"/>
        <end position="852"/>
    </location>
</feature>
<feature type="compositionally biased region" description="Polar residues" evidence="1">
    <location>
        <begin position="1086"/>
        <end position="1096"/>
    </location>
</feature>
<dbReference type="PANTHER" id="PTHR44240">
    <property type="entry name" value="DNAJ DOMAIN (PROKARYOTIC HEAT SHOCK PROTEIN)-RELATED"/>
    <property type="match status" value="1"/>
</dbReference>
<dbReference type="EMBL" id="KV891521">
    <property type="protein sequence ID" value="OON23577.1"/>
    <property type="molecule type" value="Genomic_DNA"/>
</dbReference>
<feature type="region of interest" description="Disordered" evidence="1">
    <location>
        <begin position="178"/>
        <end position="214"/>
    </location>
</feature>
<evidence type="ECO:0000256" key="1">
    <source>
        <dbReference type="SAM" id="MobiDB-lite"/>
    </source>
</evidence>
<accession>A0A1S8XA36</accession>
<feature type="region of interest" description="Disordered" evidence="1">
    <location>
        <begin position="443"/>
        <end position="488"/>
    </location>
</feature>
<dbReference type="Proteomes" id="UP000243686">
    <property type="component" value="Unassembled WGS sequence"/>
</dbReference>
<dbReference type="Pfam" id="PF00226">
    <property type="entry name" value="DnaJ"/>
    <property type="match status" value="1"/>
</dbReference>
<evidence type="ECO:0000313" key="3">
    <source>
        <dbReference type="EMBL" id="OON23577.1"/>
    </source>
</evidence>
<feature type="compositionally biased region" description="Low complexity" evidence="1">
    <location>
        <begin position="1454"/>
        <end position="1494"/>
    </location>
</feature>
<dbReference type="PROSITE" id="PS50076">
    <property type="entry name" value="DNAJ_2"/>
    <property type="match status" value="1"/>
</dbReference>
<feature type="compositionally biased region" description="Basic and acidic residues" evidence="1">
    <location>
        <begin position="1204"/>
        <end position="1225"/>
    </location>
</feature>
<feature type="compositionally biased region" description="Polar residues" evidence="1">
    <location>
        <begin position="741"/>
        <end position="751"/>
    </location>
</feature>
<feature type="compositionally biased region" description="Polar residues" evidence="1">
    <location>
        <begin position="1148"/>
        <end position="1158"/>
    </location>
</feature>
<feature type="region of interest" description="Disordered" evidence="1">
    <location>
        <begin position="698"/>
        <end position="802"/>
    </location>
</feature>
<feature type="compositionally biased region" description="Polar residues" evidence="1">
    <location>
        <begin position="466"/>
        <end position="480"/>
    </location>
</feature>
<feature type="compositionally biased region" description="Polar residues" evidence="1">
    <location>
        <begin position="700"/>
        <end position="710"/>
    </location>
</feature>
<feature type="region of interest" description="Disordered" evidence="1">
    <location>
        <begin position="1049"/>
        <end position="1073"/>
    </location>
</feature>
<feature type="region of interest" description="Disordered" evidence="1">
    <location>
        <begin position="897"/>
        <end position="948"/>
    </location>
</feature>
<gene>
    <name evidence="3" type="ORF">X801_00513</name>
</gene>
<feature type="compositionally biased region" description="Polar residues" evidence="1">
    <location>
        <begin position="448"/>
        <end position="457"/>
    </location>
</feature>
<dbReference type="InterPro" id="IPR036869">
    <property type="entry name" value="J_dom_sf"/>
</dbReference>
<feature type="compositionally biased region" description="Basic and acidic residues" evidence="1">
    <location>
        <begin position="15"/>
        <end position="27"/>
    </location>
</feature>
<dbReference type="InterPro" id="IPR052276">
    <property type="entry name" value="Diphthamide-biosynth_chaperone"/>
</dbReference>
<feature type="region of interest" description="Disordered" evidence="1">
    <location>
        <begin position="1142"/>
        <end position="1164"/>
    </location>
</feature>
<feature type="region of interest" description="Disordered" evidence="1">
    <location>
        <begin position="1084"/>
        <end position="1103"/>
    </location>
</feature>
<dbReference type="InterPro" id="IPR001623">
    <property type="entry name" value="DnaJ_domain"/>
</dbReference>
<feature type="region of interest" description="Disordered" evidence="1">
    <location>
        <begin position="1452"/>
        <end position="1498"/>
    </location>
</feature>
<dbReference type="PANTHER" id="PTHR44240:SF10">
    <property type="entry name" value="J DOMAIN-CONTAINING PROTEIN"/>
    <property type="match status" value="1"/>
</dbReference>
<dbReference type="PROSITE" id="PS00636">
    <property type="entry name" value="DNAJ_1"/>
    <property type="match status" value="1"/>
</dbReference>
<name>A0A1S8XA36_OPIVI</name>
<feature type="compositionally biased region" description="Polar residues" evidence="1">
    <location>
        <begin position="234"/>
        <end position="254"/>
    </location>
</feature>
<evidence type="ECO:0000259" key="2">
    <source>
        <dbReference type="PROSITE" id="PS50076"/>
    </source>
</evidence>
<feature type="region of interest" description="Disordered" evidence="1">
    <location>
        <begin position="227"/>
        <end position="254"/>
    </location>
</feature>